<dbReference type="EMBL" id="VSRR010089659">
    <property type="protein sequence ID" value="MPC91970.1"/>
    <property type="molecule type" value="Genomic_DNA"/>
</dbReference>
<accession>A0A5B7J5G1</accession>
<proteinExistence type="predicted"/>
<evidence type="ECO:0000313" key="3">
    <source>
        <dbReference type="Proteomes" id="UP000324222"/>
    </source>
</evidence>
<feature type="region of interest" description="Disordered" evidence="1">
    <location>
        <begin position="21"/>
        <end position="60"/>
    </location>
</feature>
<name>A0A5B7J5G1_PORTR</name>
<gene>
    <name evidence="2" type="ORF">E2C01_087037</name>
</gene>
<protein>
    <submittedName>
        <fullName evidence="2">Uncharacterized protein</fullName>
    </submittedName>
</protein>
<reference evidence="2 3" key="1">
    <citation type="submission" date="2019-05" db="EMBL/GenBank/DDBJ databases">
        <title>Another draft genome of Portunus trituberculatus and its Hox gene families provides insights of decapod evolution.</title>
        <authorList>
            <person name="Jeong J.-H."/>
            <person name="Song I."/>
            <person name="Kim S."/>
            <person name="Choi T."/>
            <person name="Kim D."/>
            <person name="Ryu S."/>
            <person name="Kim W."/>
        </authorList>
    </citation>
    <scope>NUCLEOTIDE SEQUENCE [LARGE SCALE GENOMIC DNA]</scope>
    <source>
        <tissue evidence="2">Muscle</tissue>
    </source>
</reference>
<evidence type="ECO:0000313" key="2">
    <source>
        <dbReference type="EMBL" id="MPC91970.1"/>
    </source>
</evidence>
<comment type="caution">
    <text evidence="2">The sequence shown here is derived from an EMBL/GenBank/DDBJ whole genome shotgun (WGS) entry which is preliminary data.</text>
</comment>
<dbReference type="Proteomes" id="UP000324222">
    <property type="component" value="Unassembled WGS sequence"/>
</dbReference>
<dbReference type="AlphaFoldDB" id="A0A5B7J5G1"/>
<feature type="compositionally biased region" description="Gly residues" evidence="1">
    <location>
        <begin position="48"/>
        <end position="60"/>
    </location>
</feature>
<keyword evidence="3" id="KW-1185">Reference proteome</keyword>
<sequence length="60" mass="6188">MSGVHELACEQVGVCGRVDNITTSTSYPREGRRLGEGRERAGSSRAGGRAGGKPEGTLGL</sequence>
<organism evidence="2 3">
    <name type="scientific">Portunus trituberculatus</name>
    <name type="common">Swimming crab</name>
    <name type="synonym">Neptunus trituberculatus</name>
    <dbReference type="NCBI Taxonomy" id="210409"/>
    <lineage>
        <taxon>Eukaryota</taxon>
        <taxon>Metazoa</taxon>
        <taxon>Ecdysozoa</taxon>
        <taxon>Arthropoda</taxon>
        <taxon>Crustacea</taxon>
        <taxon>Multicrustacea</taxon>
        <taxon>Malacostraca</taxon>
        <taxon>Eumalacostraca</taxon>
        <taxon>Eucarida</taxon>
        <taxon>Decapoda</taxon>
        <taxon>Pleocyemata</taxon>
        <taxon>Brachyura</taxon>
        <taxon>Eubrachyura</taxon>
        <taxon>Portunoidea</taxon>
        <taxon>Portunidae</taxon>
        <taxon>Portuninae</taxon>
        <taxon>Portunus</taxon>
    </lineage>
</organism>
<evidence type="ECO:0000256" key="1">
    <source>
        <dbReference type="SAM" id="MobiDB-lite"/>
    </source>
</evidence>
<feature type="compositionally biased region" description="Basic and acidic residues" evidence="1">
    <location>
        <begin position="29"/>
        <end position="42"/>
    </location>
</feature>